<dbReference type="InterPro" id="IPR044304">
    <property type="entry name" value="NUBPL-like"/>
</dbReference>
<evidence type="ECO:0000313" key="11">
    <source>
        <dbReference type="EMBL" id="KPL81098.1"/>
    </source>
</evidence>
<dbReference type="PANTHER" id="PTHR42961:SF2">
    <property type="entry name" value="IRON-SULFUR PROTEIN NUBPL"/>
    <property type="match status" value="1"/>
</dbReference>
<comment type="function">
    <text evidence="9">Binds and transfers iron-sulfur (Fe-S) clusters to target apoproteins. Can hydrolyze ATP.</text>
</comment>
<dbReference type="CDD" id="cd02037">
    <property type="entry name" value="Mrp_NBP35"/>
    <property type="match status" value="1"/>
</dbReference>
<dbReference type="GO" id="GO:0005524">
    <property type="term" value="F:ATP binding"/>
    <property type="evidence" value="ECO:0007669"/>
    <property type="project" value="UniProtKB-UniRule"/>
</dbReference>
<keyword evidence="12" id="KW-1185">Reference proteome</keyword>
<dbReference type="GO" id="GO:0016226">
    <property type="term" value="P:iron-sulfur cluster assembly"/>
    <property type="evidence" value="ECO:0007669"/>
    <property type="project" value="InterPro"/>
</dbReference>
<evidence type="ECO:0000256" key="4">
    <source>
        <dbReference type="ARBA" id="ARBA00022741"/>
    </source>
</evidence>
<evidence type="ECO:0000256" key="9">
    <source>
        <dbReference type="HAMAP-Rule" id="MF_02040"/>
    </source>
</evidence>
<organism evidence="11 12">
    <name type="scientific">Ornatilinea apprima</name>
    <dbReference type="NCBI Taxonomy" id="1134406"/>
    <lineage>
        <taxon>Bacteria</taxon>
        <taxon>Bacillati</taxon>
        <taxon>Chloroflexota</taxon>
        <taxon>Anaerolineae</taxon>
        <taxon>Anaerolineales</taxon>
        <taxon>Anaerolineaceae</taxon>
        <taxon>Ornatilinea</taxon>
    </lineage>
</organism>
<keyword evidence="3 9" id="KW-0479">Metal-binding</keyword>
<dbReference type="HAMAP" id="MF_02040">
    <property type="entry name" value="Mrp_NBP35"/>
    <property type="match status" value="1"/>
</dbReference>
<feature type="domain" description="MIP18 family-like" evidence="10">
    <location>
        <begin position="7"/>
        <end position="76"/>
    </location>
</feature>
<evidence type="ECO:0000256" key="3">
    <source>
        <dbReference type="ARBA" id="ARBA00022723"/>
    </source>
</evidence>
<evidence type="ECO:0000256" key="6">
    <source>
        <dbReference type="ARBA" id="ARBA00022840"/>
    </source>
</evidence>
<keyword evidence="4 9" id="KW-0547">Nucleotide-binding</keyword>
<feature type="binding site" evidence="9">
    <location>
        <begin position="106"/>
        <end position="113"/>
    </location>
    <ligand>
        <name>ATP</name>
        <dbReference type="ChEBI" id="CHEBI:30616"/>
    </ligand>
</feature>
<dbReference type="SUPFAM" id="SSF117916">
    <property type="entry name" value="Fe-S cluster assembly (FSCA) domain-like"/>
    <property type="match status" value="1"/>
</dbReference>
<keyword evidence="6 9" id="KW-0067">ATP-binding</keyword>
<comment type="subunit">
    <text evidence="9">Homodimer.</text>
</comment>
<dbReference type="AlphaFoldDB" id="A0A0N8GPJ8"/>
<dbReference type="SUPFAM" id="SSF52540">
    <property type="entry name" value="P-loop containing nucleoside triphosphate hydrolases"/>
    <property type="match status" value="1"/>
</dbReference>
<dbReference type="InterPro" id="IPR019591">
    <property type="entry name" value="Mrp/NBP35_ATP-bd"/>
</dbReference>
<dbReference type="InterPro" id="IPR033756">
    <property type="entry name" value="YlxH/NBP35"/>
</dbReference>
<dbReference type="FunFam" id="3.40.50.300:FF:000304">
    <property type="entry name" value="Iron-sulfur cluster carrier protein"/>
    <property type="match status" value="1"/>
</dbReference>
<name>A0A0N8GPJ8_9CHLR</name>
<evidence type="ECO:0000256" key="2">
    <source>
        <dbReference type="ARBA" id="ARBA00008205"/>
    </source>
</evidence>
<evidence type="ECO:0000259" key="10">
    <source>
        <dbReference type="Pfam" id="PF01883"/>
    </source>
</evidence>
<keyword evidence="7 9" id="KW-0408">Iron</keyword>
<comment type="similarity">
    <text evidence="2">In the C-terminal section; belongs to the Mrp/NBP35 ATP-binding proteins family.</text>
</comment>
<dbReference type="GO" id="GO:0016887">
    <property type="term" value="F:ATP hydrolysis activity"/>
    <property type="evidence" value="ECO:0007669"/>
    <property type="project" value="UniProtKB-UniRule"/>
</dbReference>
<dbReference type="GO" id="GO:0140663">
    <property type="term" value="F:ATP-dependent FeS chaperone activity"/>
    <property type="evidence" value="ECO:0007669"/>
    <property type="project" value="InterPro"/>
</dbReference>
<dbReference type="InterPro" id="IPR027417">
    <property type="entry name" value="P-loop_NTPase"/>
</dbReference>
<keyword evidence="5 9" id="KW-0378">Hydrolase</keyword>
<dbReference type="PANTHER" id="PTHR42961">
    <property type="entry name" value="IRON-SULFUR PROTEIN NUBPL"/>
    <property type="match status" value="1"/>
</dbReference>
<evidence type="ECO:0000256" key="8">
    <source>
        <dbReference type="ARBA" id="ARBA00023014"/>
    </source>
</evidence>
<dbReference type="Pfam" id="PF10609">
    <property type="entry name" value="ParA"/>
    <property type="match status" value="1"/>
</dbReference>
<dbReference type="Gene3D" id="3.30.300.130">
    <property type="entry name" value="Fe-S cluster assembly (FSCA)"/>
    <property type="match status" value="1"/>
</dbReference>
<dbReference type="GO" id="GO:0051539">
    <property type="term" value="F:4 iron, 4 sulfur cluster binding"/>
    <property type="evidence" value="ECO:0007669"/>
    <property type="project" value="TreeGrafter"/>
</dbReference>
<dbReference type="GO" id="GO:0046872">
    <property type="term" value="F:metal ion binding"/>
    <property type="evidence" value="ECO:0007669"/>
    <property type="project" value="UniProtKB-KW"/>
</dbReference>
<dbReference type="RefSeq" id="WP_075061048.1">
    <property type="nucleotide sequence ID" value="NZ_LGCL01000002.1"/>
</dbReference>
<dbReference type="Pfam" id="PF01883">
    <property type="entry name" value="FeS_assembly_P"/>
    <property type="match status" value="1"/>
</dbReference>
<accession>A0A0N8GPJ8</accession>
<evidence type="ECO:0000256" key="1">
    <source>
        <dbReference type="ARBA" id="ARBA00007352"/>
    </source>
</evidence>
<evidence type="ECO:0000256" key="5">
    <source>
        <dbReference type="ARBA" id="ARBA00022801"/>
    </source>
</evidence>
<dbReference type="OrthoDB" id="9809679at2"/>
<dbReference type="EMBL" id="LGCL01000002">
    <property type="protein sequence ID" value="KPL81098.1"/>
    <property type="molecule type" value="Genomic_DNA"/>
</dbReference>
<dbReference type="PROSITE" id="PS01215">
    <property type="entry name" value="MRP"/>
    <property type="match status" value="1"/>
</dbReference>
<dbReference type="InterPro" id="IPR002744">
    <property type="entry name" value="MIP18-like"/>
</dbReference>
<dbReference type="InterPro" id="IPR000808">
    <property type="entry name" value="Mrp-like_CS"/>
</dbReference>
<protein>
    <recommendedName>
        <fullName evidence="9">Iron-sulfur cluster carrier protein</fullName>
    </recommendedName>
</protein>
<proteinExistence type="inferred from homology"/>
<keyword evidence="8 9" id="KW-0411">Iron-sulfur</keyword>
<sequence>MSTSLQDRVLDALRTVQEPELHRDLVTLGMIKDLVANDGKISFTIELTTPACPLRNQIESEARQAVSMVDGVKEIQIKMGARVRSDGQNRDQMALAVKNIVAIASGKGGVGKSTVAVNVAVSLAQSGAKVGLLDADIYGPNVPTMMGVDGLPPQPGKKMMPAEAYGVKMISIGFMVKPDQPLIWRGPLLHSAIQQFLQDVDWGELDYLVVDLPPGTGDVQLSLAQHVPLSGGVIVTLPQAVSLEDARRGLEMFRKLNVPLLGVIENMSYLELPDGQRMDVFGSGGGEKLAEAANVDFMGGIPMDPSVRISGDNGVPVVVSNPDSAPARALRGLAEKIAAALSVAAIQSHGVSIHLGE</sequence>
<comment type="similarity">
    <text evidence="1">In the N-terminal section; belongs to the MIP18 family.</text>
</comment>
<dbReference type="STRING" id="1134406.ADN00_00810"/>
<dbReference type="InterPro" id="IPR034904">
    <property type="entry name" value="FSCA_dom_sf"/>
</dbReference>
<dbReference type="Proteomes" id="UP000050417">
    <property type="component" value="Unassembled WGS sequence"/>
</dbReference>
<evidence type="ECO:0000256" key="7">
    <source>
        <dbReference type="ARBA" id="ARBA00023004"/>
    </source>
</evidence>
<dbReference type="PATRIC" id="fig|1134406.4.peg.3560"/>
<comment type="caution">
    <text evidence="11">The sequence shown here is derived from an EMBL/GenBank/DDBJ whole genome shotgun (WGS) entry which is preliminary data.</text>
</comment>
<evidence type="ECO:0000313" key="12">
    <source>
        <dbReference type="Proteomes" id="UP000050417"/>
    </source>
</evidence>
<reference evidence="11 12" key="1">
    <citation type="submission" date="2015-07" db="EMBL/GenBank/DDBJ databases">
        <title>Genome sequence of Ornatilinea apprima DSM 23815.</title>
        <authorList>
            <person name="Hemp J."/>
            <person name="Ward L.M."/>
            <person name="Pace L.A."/>
            <person name="Fischer W.W."/>
        </authorList>
    </citation>
    <scope>NUCLEOTIDE SEQUENCE [LARGE SCALE GENOMIC DNA]</scope>
    <source>
        <strain evidence="11 12">P3M-1</strain>
    </source>
</reference>
<comment type="similarity">
    <text evidence="9">Belongs to the Mrp/NBP35 ATP-binding proteins family.</text>
</comment>
<gene>
    <name evidence="11" type="ORF">ADN00_00810</name>
</gene>
<dbReference type="Gene3D" id="3.40.50.300">
    <property type="entry name" value="P-loop containing nucleotide triphosphate hydrolases"/>
    <property type="match status" value="1"/>
</dbReference>